<dbReference type="RefSeq" id="WP_133040257.1">
    <property type="nucleotide sequence ID" value="NZ_SLWF01000034.1"/>
</dbReference>
<name>A0A4R2F2J4_9GAMM</name>
<evidence type="ECO:0000313" key="1">
    <source>
        <dbReference type="EMBL" id="TCN79449.1"/>
    </source>
</evidence>
<gene>
    <name evidence="1" type="ORF">EDC91_13451</name>
</gene>
<organism evidence="1 2">
    <name type="scientific">Shewanella fodinae</name>
    <dbReference type="NCBI Taxonomy" id="552357"/>
    <lineage>
        <taxon>Bacteria</taxon>
        <taxon>Pseudomonadati</taxon>
        <taxon>Pseudomonadota</taxon>
        <taxon>Gammaproteobacteria</taxon>
        <taxon>Alteromonadales</taxon>
        <taxon>Shewanellaceae</taxon>
        <taxon>Shewanella</taxon>
    </lineage>
</organism>
<accession>A0A4R2F2J4</accession>
<protein>
    <submittedName>
        <fullName evidence="1">Uncharacterized protein</fullName>
    </submittedName>
</protein>
<reference evidence="1 2" key="1">
    <citation type="submission" date="2019-03" db="EMBL/GenBank/DDBJ databases">
        <title>Freshwater and sediment microbial communities from various areas in North America, analyzing microbe dynamics in response to fracking.</title>
        <authorList>
            <person name="Lamendella R."/>
        </authorList>
    </citation>
    <scope>NUCLEOTIDE SEQUENCE [LARGE SCALE GENOMIC DNA]</scope>
    <source>
        <strain evidence="1 2">74A</strain>
    </source>
</reference>
<evidence type="ECO:0000313" key="2">
    <source>
        <dbReference type="Proteomes" id="UP000294832"/>
    </source>
</evidence>
<dbReference type="Proteomes" id="UP000294832">
    <property type="component" value="Unassembled WGS sequence"/>
</dbReference>
<comment type="caution">
    <text evidence="1">The sequence shown here is derived from an EMBL/GenBank/DDBJ whole genome shotgun (WGS) entry which is preliminary data.</text>
</comment>
<dbReference type="AlphaFoldDB" id="A0A4R2F2J4"/>
<dbReference type="OrthoDB" id="4374615at2"/>
<sequence>MKNIALTFTARGIHRILREGGSGDWTANPARVNDSVEYVVCCQNTNDKRRGNDWGEVTHKHGQAFLIGKLSEVVLVTKDPDKKKRYRFMFSEYAKIKVDDMWGGDRFPIRYLSEEDLPFNIKSLEFQPMPKVQSTEQFFTLDEAKKALATINDIKSTDVKIIL</sequence>
<keyword evidence="2" id="KW-1185">Reference proteome</keyword>
<dbReference type="EMBL" id="SLWF01000034">
    <property type="protein sequence ID" value="TCN79449.1"/>
    <property type="molecule type" value="Genomic_DNA"/>
</dbReference>
<proteinExistence type="predicted"/>